<dbReference type="Proteomes" id="UP001295684">
    <property type="component" value="Unassembled WGS sequence"/>
</dbReference>
<dbReference type="AlphaFoldDB" id="A0AAD2D4W4"/>
<proteinExistence type="inferred from homology"/>
<dbReference type="GO" id="GO:0008270">
    <property type="term" value="F:zinc ion binding"/>
    <property type="evidence" value="ECO:0007669"/>
    <property type="project" value="TreeGrafter"/>
</dbReference>
<dbReference type="SUPFAM" id="SSF141678">
    <property type="entry name" value="MAL13P1.257-like"/>
    <property type="match status" value="1"/>
</dbReference>
<accession>A0AAD2D4W4</accession>
<sequence>MGKTKLYVSCRLENVDNLRLPGDDDWYFILQCGNCGMNTDTEVYFNPVEEIEMEGSRGSANYIAKCKSCERKGSISFIKTAPYLMKDNEEPQMIAEFECRGWELAEFCPKGGYICQSTESETVFDDVDLQEGDWAEYDDEGDVPVGIYDFKGYFE</sequence>
<comment type="caution">
    <text evidence="4">The sequence shown here is derived from an EMBL/GenBank/DDBJ whole genome shotgun (WGS) entry which is preliminary data.</text>
</comment>
<dbReference type="EMBL" id="CAMPGE010023269">
    <property type="protein sequence ID" value="CAI2381229.1"/>
    <property type="molecule type" value="Genomic_DNA"/>
</dbReference>
<name>A0AAD2D4W4_EUPCR</name>
<keyword evidence="6" id="KW-1185">Reference proteome</keyword>
<dbReference type="PANTHER" id="PTHR12857:SF0">
    <property type="entry name" value="CXXC MOTIF CONTAINING ZINC BINDING PROTEIN"/>
    <property type="match status" value="1"/>
</dbReference>
<organism evidence="4 6">
    <name type="scientific">Euplotes crassus</name>
    <dbReference type="NCBI Taxonomy" id="5936"/>
    <lineage>
        <taxon>Eukaryota</taxon>
        <taxon>Sar</taxon>
        <taxon>Alveolata</taxon>
        <taxon>Ciliophora</taxon>
        <taxon>Intramacronucleata</taxon>
        <taxon>Spirotrichea</taxon>
        <taxon>Hypotrichia</taxon>
        <taxon>Euplotida</taxon>
        <taxon>Euplotidae</taxon>
        <taxon>Moneuplotes</taxon>
    </lineage>
</organism>
<keyword evidence="3" id="KW-0862">Zinc</keyword>
<evidence type="ECO:0000313" key="6">
    <source>
        <dbReference type="Proteomes" id="UP001295684"/>
    </source>
</evidence>
<dbReference type="Pfam" id="PF05907">
    <property type="entry name" value="CXXC_Zn-b_euk"/>
    <property type="match status" value="1"/>
</dbReference>
<dbReference type="InterPro" id="IPR008584">
    <property type="entry name" value="CXXC_Zn-binding_euk"/>
</dbReference>
<protein>
    <submittedName>
        <fullName evidence="4">Uncharacterized protein</fullName>
    </submittedName>
</protein>
<evidence type="ECO:0000256" key="1">
    <source>
        <dbReference type="ARBA" id="ARBA00007818"/>
    </source>
</evidence>
<dbReference type="EMBL" id="CAMPGE010023299">
    <property type="protein sequence ID" value="CAI2381254.1"/>
    <property type="molecule type" value="Genomic_DNA"/>
</dbReference>
<gene>
    <name evidence="4" type="ORF">ECRASSUSDP1_LOCUS22679</name>
    <name evidence="5" type="ORF">ECRASSUSDP1_LOCUS22705</name>
</gene>
<reference evidence="4" key="1">
    <citation type="submission" date="2023-07" db="EMBL/GenBank/DDBJ databases">
        <authorList>
            <consortium name="AG Swart"/>
            <person name="Singh M."/>
            <person name="Singh A."/>
            <person name="Seah K."/>
            <person name="Emmerich C."/>
        </authorList>
    </citation>
    <scope>NUCLEOTIDE SEQUENCE</scope>
    <source>
        <strain evidence="4">DP1</strain>
    </source>
</reference>
<evidence type="ECO:0000313" key="5">
    <source>
        <dbReference type="EMBL" id="CAI2381254.1"/>
    </source>
</evidence>
<evidence type="ECO:0000256" key="3">
    <source>
        <dbReference type="ARBA" id="ARBA00022833"/>
    </source>
</evidence>
<dbReference type="PANTHER" id="PTHR12857">
    <property type="entry name" value="CXXC MOTIF CONTAINING ZINC BINDING PROTEIN"/>
    <property type="match status" value="1"/>
</dbReference>
<keyword evidence="2" id="KW-0479">Metal-binding</keyword>
<evidence type="ECO:0000256" key="2">
    <source>
        <dbReference type="ARBA" id="ARBA00022723"/>
    </source>
</evidence>
<evidence type="ECO:0000313" key="4">
    <source>
        <dbReference type="EMBL" id="CAI2381229.1"/>
    </source>
</evidence>
<comment type="similarity">
    <text evidence="1">Belongs to the UPF0587 family.</text>
</comment>